<gene>
    <name evidence="2" type="ORF">KC19_11G074800</name>
</gene>
<dbReference type="EMBL" id="CM026432">
    <property type="protein sequence ID" value="KAG0556724.1"/>
    <property type="molecule type" value="Genomic_DNA"/>
</dbReference>
<name>A0A8T0GEH1_CERPU</name>
<keyword evidence="3" id="KW-1185">Reference proteome</keyword>
<keyword evidence="1" id="KW-1133">Transmembrane helix</keyword>
<accession>A0A8T0GEH1</accession>
<reference evidence="2 3" key="1">
    <citation type="submission" date="2020-06" db="EMBL/GenBank/DDBJ databases">
        <title>WGS assembly of Ceratodon purpureus strain R40.</title>
        <authorList>
            <person name="Carey S.B."/>
            <person name="Jenkins J."/>
            <person name="Shu S."/>
            <person name="Lovell J.T."/>
            <person name="Sreedasyam A."/>
            <person name="Maumus F."/>
            <person name="Tiley G.P."/>
            <person name="Fernandez-Pozo N."/>
            <person name="Barry K."/>
            <person name="Chen C."/>
            <person name="Wang M."/>
            <person name="Lipzen A."/>
            <person name="Daum C."/>
            <person name="Saski C.A."/>
            <person name="Payton A.C."/>
            <person name="Mcbreen J.C."/>
            <person name="Conrad R.E."/>
            <person name="Kollar L.M."/>
            <person name="Olsson S."/>
            <person name="Huttunen S."/>
            <person name="Landis J.B."/>
            <person name="Wickett N.J."/>
            <person name="Johnson M.G."/>
            <person name="Rensing S.A."/>
            <person name="Grimwood J."/>
            <person name="Schmutz J."/>
            <person name="Mcdaniel S.F."/>
        </authorList>
    </citation>
    <scope>NUCLEOTIDE SEQUENCE [LARGE SCALE GENOMIC DNA]</scope>
    <source>
        <strain evidence="2 3">R40</strain>
    </source>
</reference>
<organism evidence="2 3">
    <name type="scientific">Ceratodon purpureus</name>
    <name type="common">Fire moss</name>
    <name type="synonym">Dicranum purpureum</name>
    <dbReference type="NCBI Taxonomy" id="3225"/>
    <lineage>
        <taxon>Eukaryota</taxon>
        <taxon>Viridiplantae</taxon>
        <taxon>Streptophyta</taxon>
        <taxon>Embryophyta</taxon>
        <taxon>Bryophyta</taxon>
        <taxon>Bryophytina</taxon>
        <taxon>Bryopsida</taxon>
        <taxon>Dicranidae</taxon>
        <taxon>Pseudoditrichales</taxon>
        <taxon>Ditrichaceae</taxon>
        <taxon>Ceratodon</taxon>
    </lineage>
</organism>
<sequence>MGCIGGIIGFPALILGCVLWLIGALIFILFKPFALCCPCGSCCECVIQAALWLMQLPITILNFFIGCIPC</sequence>
<evidence type="ECO:0000313" key="3">
    <source>
        <dbReference type="Proteomes" id="UP000822688"/>
    </source>
</evidence>
<evidence type="ECO:0000256" key="1">
    <source>
        <dbReference type="SAM" id="Phobius"/>
    </source>
</evidence>
<protein>
    <submittedName>
        <fullName evidence="2">Uncharacterized protein</fullName>
    </submittedName>
</protein>
<dbReference type="AlphaFoldDB" id="A0A8T0GEH1"/>
<keyword evidence="1" id="KW-0472">Membrane</keyword>
<proteinExistence type="predicted"/>
<dbReference type="Proteomes" id="UP000822688">
    <property type="component" value="Chromosome 11"/>
</dbReference>
<evidence type="ECO:0000313" key="2">
    <source>
        <dbReference type="EMBL" id="KAG0556724.1"/>
    </source>
</evidence>
<feature type="transmembrane region" description="Helical" evidence="1">
    <location>
        <begin position="7"/>
        <end position="30"/>
    </location>
</feature>
<comment type="caution">
    <text evidence="2">The sequence shown here is derived from an EMBL/GenBank/DDBJ whole genome shotgun (WGS) entry which is preliminary data.</text>
</comment>
<keyword evidence="1" id="KW-0812">Transmembrane</keyword>